<evidence type="ECO:0000256" key="5">
    <source>
        <dbReference type="ARBA" id="ARBA00048666"/>
    </source>
</evidence>
<dbReference type="SUPFAM" id="SSF56801">
    <property type="entry name" value="Acetyl-CoA synthetase-like"/>
    <property type="match status" value="1"/>
</dbReference>
<dbReference type="AlphaFoldDB" id="A0AAD5WEW2"/>
<proteinExistence type="inferred from homology"/>
<keyword evidence="8" id="KW-1185">Reference proteome</keyword>
<organism evidence="7 8">
    <name type="scientific">Parelaphostrongylus tenuis</name>
    <name type="common">Meningeal worm</name>
    <dbReference type="NCBI Taxonomy" id="148309"/>
    <lineage>
        <taxon>Eukaryota</taxon>
        <taxon>Metazoa</taxon>
        <taxon>Ecdysozoa</taxon>
        <taxon>Nematoda</taxon>
        <taxon>Chromadorea</taxon>
        <taxon>Rhabditida</taxon>
        <taxon>Rhabditina</taxon>
        <taxon>Rhabditomorpha</taxon>
        <taxon>Strongyloidea</taxon>
        <taxon>Metastrongylidae</taxon>
        <taxon>Parelaphostrongylus</taxon>
    </lineage>
</organism>
<dbReference type="PANTHER" id="PTHR43107">
    <property type="entry name" value="LONG-CHAIN FATTY ACID TRANSPORT PROTEIN"/>
    <property type="match status" value="1"/>
</dbReference>
<dbReference type="InterPro" id="IPR042099">
    <property type="entry name" value="ANL_N_sf"/>
</dbReference>
<evidence type="ECO:0000313" key="8">
    <source>
        <dbReference type="Proteomes" id="UP001196413"/>
    </source>
</evidence>
<comment type="similarity">
    <text evidence="1">Belongs to the ATP-dependent AMP-binding enzyme family.</text>
</comment>
<dbReference type="PANTHER" id="PTHR43107:SF24">
    <property type="entry name" value="AMP-BINDING DOMAIN-CONTAINING PROTEIN"/>
    <property type="match status" value="1"/>
</dbReference>
<accession>A0AAD5WEW2</accession>
<dbReference type="Gene3D" id="3.40.50.12780">
    <property type="entry name" value="N-terminal domain of ligase-like"/>
    <property type="match status" value="1"/>
</dbReference>
<gene>
    <name evidence="7" type="ORF">KIN20_028522</name>
</gene>
<dbReference type="GO" id="GO:0005789">
    <property type="term" value="C:endoplasmic reticulum membrane"/>
    <property type="evidence" value="ECO:0007669"/>
    <property type="project" value="TreeGrafter"/>
</dbReference>
<evidence type="ECO:0000313" key="7">
    <source>
        <dbReference type="EMBL" id="KAJ1367582.1"/>
    </source>
</evidence>
<reference evidence="7" key="1">
    <citation type="submission" date="2021-06" db="EMBL/GenBank/DDBJ databases">
        <title>Parelaphostrongylus tenuis whole genome reference sequence.</title>
        <authorList>
            <person name="Garwood T.J."/>
            <person name="Larsen P.A."/>
            <person name="Fountain-Jones N.M."/>
            <person name="Garbe J.R."/>
            <person name="Macchietto M.G."/>
            <person name="Kania S.A."/>
            <person name="Gerhold R.W."/>
            <person name="Richards J.E."/>
            <person name="Wolf T.M."/>
        </authorList>
    </citation>
    <scope>NUCLEOTIDE SEQUENCE</scope>
    <source>
        <strain evidence="7">MNPRO001-30</strain>
        <tissue evidence="7">Meninges</tissue>
    </source>
</reference>
<comment type="catalytic activity">
    <reaction evidence="3">
        <text>a very long-chain fatty acid + ATP + CoA = a very long-chain fatty acyl-CoA + AMP + diphosphate</text>
        <dbReference type="Rhea" id="RHEA:54536"/>
        <dbReference type="ChEBI" id="CHEBI:30616"/>
        <dbReference type="ChEBI" id="CHEBI:33019"/>
        <dbReference type="ChEBI" id="CHEBI:57287"/>
        <dbReference type="ChEBI" id="CHEBI:58950"/>
        <dbReference type="ChEBI" id="CHEBI:138261"/>
        <dbReference type="ChEBI" id="CHEBI:456215"/>
    </reaction>
    <physiologicalReaction direction="left-to-right" evidence="3">
        <dbReference type="Rhea" id="RHEA:54537"/>
    </physiologicalReaction>
</comment>
<comment type="caution">
    <text evidence="7">The sequence shown here is derived from an EMBL/GenBank/DDBJ whole genome shotgun (WGS) entry which is preliminary data.</text>
</comment>
<dbReference type="GO" id="GO:0044539">
    <property type="term" value="P:long-chain fatty acid import into cell"/>
    <property type="evidence" value="ECO:0007669"/>
    <property type="project" value="TreeGrafter"/>
</dbReference>
<dbReference type="InterPro" id="IPR000873">
    <property type="entry name" value="AMP-dep_synth/lig_dom"/>
</dbReference>
<sequence length="87" mass="9508">MENCVDFVAAWMGLAKIGVATAWINCNLKREPLAHCIQTSNAKAIITTRLLQATLDETITAELFSCQNINLYVIGDATNKSTIHTVV</sequence>
<dbReference type="Pfam" id="PF00501">
    <property type="entry name" value="AMP-binding"/>
    <property type="match status" value="1"/>
</dbReference>
<dbReference type="Proteomes" id="UP001196413">
    <property type="component" value="Unassembled WGS sequence"/>
</dbReference>
<protein>
    <recommendedName>
        <fullName evidence="4">Long-chain-fatty-acid--CoA ligase</fullName>
    </recommendedName>
</protein>
<dbReference type="GO" id="GO:0004467">
    <property type="term" value="F:long-chain fatty acid-CoA ligase activity"/>
    <property type="evidence" value="ECO:0007669"/>
    <property type="project" value="TreeGrafter"/>
</dbReference>
<dbReference type="GO" id="GO:0005886">
    <property type="term" value="C:plasma membrane"/>
    <property type="evidence" value="ECO:0007669"/>
    <property type="project" value="TreeGrafter"/>
</dbReference>
<evidence type="ECO:0000259" key="6">
    <source>
        <dbReference type="Pfam" id="PF00501"/>
    </source>
</evidence>
<keyword evidence="2" id="KW-0436">Ligase</keyword>
<evidence type="ECO:0000256" key="4">
    <source>
        <dbReference type="ARBA" id="ARBA00041297"/>
    </source>
</evidence>
<evidence type="ECO:0000256" key="2">
    <source>
        <dbReference type="ARBA" id="ARBA00022598"/>
    </source>
</evidence>
<comment type="catalytic activity">
    <reaction evidence="5">
        <text>tetracosanoate + ATP + CoA = tetracosanoyl-CoA + AMP + diphosphate</text>
        <dbReference type="Rhea" id="RHEA:33639"/>
        <dbReference type="ChEBI" id="CHEBI:30616"/>
        <dbReference type="ChEBI" id="CHEBI:31014"/>
        <dbReference type="ChEBI" id="CHEBI:33019"/>
        <dbReference type="ChEBI" id="CHEBI:57287"/>
        <dbReference type="ChEBI" id="CHEBI:65052"/>
        <dbReference type="ChEBI" id="CHEBI:456215"/>
    </reaction>
    <physiologicalReaction direction="left-to-right" evidence="5">
        <dbReference type="Rhea" id="RHEA:33640"/>
    </physiologicalReaction>
</comment>
<dbReference type="EMBL" id="JAHQIW010005952">
    <property type="protein sequence ID" value="KAJ1367582.1"/>
    <property type="molecule type" value="Genomic_DNA"/>
</dbReference>
<name>A0AAD5WEW2_PARTN</name>
<evidence type="ECO:0000256" key="1">
    <source>
        <dbReference type="ARBA" id="ARBA00006432"/>
    </source>
</evidence>
<evidence type="ECO:0000256" key="3">
    <source>
        <dbReference type="ARBA" id="ARBA00036527"/>
    </source>
</evidence>
<dbReference type="GO" id="GO:0005324">
    <property type="term" value="F:long-chain fatty acid transmembrane transporter activity"/>
    <property type="evidence" value="ECO:0007669"/>
    <property type="project" value="TreeGrafter"/>
</dbReference>
<feature type="domain" description="AMP-dependent synthetase/ligase" evidence="6">
    <location>
        <begin position="1"/>
        <end position="58"/>
    </location>
</feature>